<organism evidence="1 2">
    <name type="scientific">Hermetia illucens</name>
    <name type="common">Black soldier fly</name>
    <dbReference type="NCBI Taxonomy" id="343691"/>
    <lineage>
        <taxon>Eukaryota</taxon>
        <taxon>Metazoa</taxon>
        <taxon>Ecdysozoa</taxon>
        <taxon>Arthropoda</taxon>
        <taxon>Hexapoda</taxon>
        <taxon>Insecta</taxon>
        <taxon>Pterygota</taxon>
        <taxon>Neoptera</taxon>
        <taxon>Endopterygota</taxon>
        <taxon>Diptera</taxon>
        <taxon>Brachycera</taxon>
        <taxon>Stratiomyomorpha</taxon>
        <taxon>Stratiomyidae</taxon>
        <taxon>Hermetiinae</taxon>
        <taxon>Hermetia</taxon>
    </lineage>
</organism>
<evidence type="ECO:0000313" key="2">
    <source>
        <dbReference type="Proteomes" id="UP000594454"/>
    </source>
</evidence>
<gene>
    <name evidence="1" type="ORF">HERILL_LOCUS2783</name>
</gene>
<proteinExistence type="predicted"/>
<keyword evidence="2" id="KW-1185">Reference proteome</keyword>
<reference evidence="1 2" key="1">
    <citation type="submission" date="2020-11" db="EMBL/GenBank/DDBJ databases">
        <authorList>
            <person name="Wallbank WR R."/>
            <person name="Pardo Diaz C."/>
            <person name="Kozak K."/>
            <person name="Martin S."/>
            <person name="Jiggins C."/>
            <person name="Moest M."/>
            <person name="Warren A I."/>
            <person name="Generalovic N T."/>
            <person name="Byers J.R.P. K."/>
            <person name="Montejo-Kovacevich G."/>
            <person name="Yen C E."/>
        </authorList>
    </citation>
    <scope>NUCLEOTIDE SEQUENCE [LARGE SCALE GENOMIC DNA]</scope>
</reference>
<accession>A0A7R8UF18</accession>
<evidence type="ECO:0000313" key="1">
    <source>
        <dbReference type="EMBL" id="CAD7079571.1"/>
    </source>
</evidence>
<dbReference type="AlphaFoldDB" id="A0A7R8UF18"/>
<name>A0A7R8UF18_HERIL</name>
<sequence length="80" mass="9116">MFRFCGLTAAGGSFARARGRGAIRSAEHQRSGPEKINSLSGIDIRHKRPVYTCAGKTRHDERTKHLFFYFLLAKDKNSYR</sequence>
<protein>
    <submittedName>
        <fullName evidence="1">Uncharacterized protein</fullName>
    </submittedName>
</protein>
<dbReference type="EMBL" id="LR899009">
    <property type="protein sequence ID" value="CAD7079571.1"/>
    <property type="molecule type" value="Genomic_DNA"/>
</dbReference>
<dbReference type="InParanoid" id="A0A7R8UF18"/>
<dbReference type="Proteomes" id="UP000594454">
    <property type="component" value="Chromosome 1"/>
</dbReference>